<gene>
    <name evidence="2" type="ORF">BWR60_18030</name>
</gene>
<reference evidence="3" key="1">
    <citation type="submission" date="2017-05" db="EMBL/GenBank/DDBJ databases">
        <authorList>
            <person name="Macchi M."/>
            <person name="Festa S."/>
            <person name="Coppotelli B.M."/>
            <person name="Morelli I.S."/>
        </authorList>
    </citation>
    <scope>NUCLEOTIDE SEQUENCE [LARGE SCALE GENOMIC DNA]</scope>
    <source>
        <strain evidence="3">I</strain>
    </source>
</reference>
<dbReference type="PANTHER" id="PTHR43664">
    <property type="entry name" value="MONOAMINE OXIDASE-RELATED"/>
    <property type="match status" value="1"/>
</dbReference>
<dbReference type="Gene3D" id="3.10.129.10">
    <property type="entry name" value="Hotdog Thioesterase"/>
    <property type="match status" value="1"/>
</dbReference>
<evidence type="ECO:0000313" key="2">
    <source>
        <dbReference type="EMBL" id="OWJ65783.1"/>
    </source>
</evidence>
<dbReference type="Proteomes" id="UP000196655">
    <property type="component" value="Unassembled WGS sequence"/>
</dbReference>
<dbReference type="InterPro" id="IPR052342">
    <property type="entry name" value="MCH/BMMD"/>
</dbReference>
<sequence>MLGPAEERTPMPTDSPAARRLYLEDLQVGQRFGSGTVAVTPEAIKAFAAQFDPQPFHLDEEAAKATFFGGLAASGWHTAALTMKLLVGGEFLPAGGLIGGGTDEMRWPRPVRPGDVLRLESEVLEIRPSQSRPDRGMVKTRITTLNQADEPVQVMVANMVVPRRPAS</sequence>
<proteinExistence type="predicted"/>
<dbReference type="EMBL" id="NHON01000032">
    <property type="protein sequence ID" value="OWJ65783.1"/>
    <property type="molecule type" value="Genomic_DNA"/>
</dbReference>
<comment type="caution">
    <text evidence="2">The sequence shown here is derived from an EMBL/GenBank/DDBJ whole genome shotgun (WGS) entry which is preliminary data.</text>
</comment>
<organism evidence="2 3">
    <name type="scientific">Inquilinus limosus</name>
    <dbReference type="NCBI Taxonomy" id="171674"/>
    <lineage>
        <taxon>Bacteria</taxon>
        <taxon>Pseudomonadati</taxon>
        <taxon>Pseudomonadota</taxon>
        <taxon>Alphaproteobacteria</taxon>
        <taxon>Rhodospirillales</taxon>
        <taxon>Rhodospirillaceae</taxon>
        <taxon>Inquilinus</taxon>
    </lineage>
</organism>
<evidence type="ECO:0000313" key="3">
    <source>
        <dbReference type="Proteomes" id="UP000196655"/>
    </source>
</evidence>
<dbReference type="Pfam" id="PF01575">
    <property type="entry name" value="MaoC_dehydratas"/>
    <property type="match status" value="1"/>
</dbReference>
<dbReference type="PANTHER" id="PTHR43664:SF1">
    <property type="entry name" value="BETA-METHYLMALYL-COA DEHYDRATASE"/>
    <property type="match status" value="1"/>
</dbReference>
<dbReference type="SUPFAM" id="SSF54637">
    <property type="entry name" value="Thioesterase/thiol ester dehydrase-isomerase"/>
    <property type="match status" value="1"/>
</dbReference>
<dbReference type="InterPro" id="IPR002539">
    <property type="entry name" value="MaoC-like_dom"/>
</dbReference>
<name>A0A211ZKI9_9PROT</name>
<feature type="domain" description="MaoC-like" evidence="1">
    <location>
        <begin position="30"/>
        <end position="130"/>
    </location>
</feature>
<dbReference type="AlphaFoldDB" id="A0A211ZKI9"/>
<dbReference type="InterPro" id="IPR029069">
    <property type="entry name" value="HotDog_dom_sf"/>
</dbReference>
<dbReference type="STRING" id="1122125.GCA_000423185_03848"/>
<keyword evidence="3" id="KW-1185">Reference proteome</keyword>
<accession>A0A211ZKI9</accession>
<protein>
    <submittedName>
        <fullName evidence="2">Dehydratase</fullName>
    </submittedName>
</protein>
<dbReference type="CDD" id="cd03454">
    <property type="entry name" value="YdeM"/>
    <property type="match status" value="1"/>
</dbReference>
<evidence type="ECO:0000259" key="1">
    <source>
        <dbReference type="Pfam" id="PF01575"/>
    </source>
</evidence>